<dbReference type="Proteomes" id="UP001596233">
    <property type="component" value="Unassembled WGS sequence"/>
</dbReference>
<gene>
    <name evidence="1" type="ORF">ACFP56_17225</name>
</gene>
<name>A0ABW1V6G3_9BACL</name>
<dbReference type="RefSeq" id="WP_379236840.1">
    <property type="nucleotide sequence ID" value="NZ_JBHSTE010000006.1"/>
</dbReference>
<dbReference type="EMBL" id="JBHSTE010000006">
    <property type="protein sequence ID" value="MFC6334372.1"/>
    <property type="molecule type" value="Genomic_DNA"/>
</dbReference>
<keyword evidence="2" id="KW-1185">Reference proteome</keyword>
<accession>A0ABW1V6G3</accession>
<sequence length="878" mass="99614">MESYPSQNWTMEIDDEGLKGSEQIQWASSELIHILQTRVRSRKGPRINIRIRSLDENAMRLLDAEGIGYPNTQESFSLIRTSSADSHDIDVIAYDTIGIVYGLLELADLLQCSSMKEEAYAQLAAFTSKTERTAMPIRSVTRLFVSEEEDKGWFYSPAFWDEYLTNLVMQRFNRFHLALGIGYDSGHDPNVVDNYFCFAYPFLLQLPQYDVKAVHLPTEERERNLEALRYISEQAKRRGLHFQLGLWTHAHAFLDSPNVRYPIQGITKHNHALYCRDALQALLQACPAIDGVTLRVHYESGIPEPASEFWKTVMEGARRHDKRIELDMHAKGVDEQLIHTAVETGSPVLVSAKYAAEHMGLPYHQADIRQLEKPRTGKTALQFDAVTATSRRFTRYGYGDFLQERRSYDVIYRLWPGTQRLLLWGDPQLAAGFGRLGRFGGAKGIEWFEPLSFKARKNSGTLGGRDPYASQSLQLKEHDWKKYQITYRLMGRLLYNPDTNRDAWSRYYRASFGEAAPYFEKGLAAASRILPLITTAYLPSAANNIYWPEMYTNQAIVAGQEPTDGDFDTPAPYTFGTASPLDPQLFYAIDDYVTDHLSGKLNGKITPVEVANWLSQLANEAQKQLQRIQEYCEGEADNKKGTAEWDRFCVDIEALSYIGQFFKCKIEAAILYAYFKQAKHATFLHYALNSYREAKASWEQLIHATDVYKSDLAFGYKPYARGHWQDRLEGIEKDIAAMEREHRACLLQSGEPLMRYEELQPIVFGDTITCMHVQPVASCGEAVSLSIEVKGASEAVSVDIYYRPANQAASYTGMEMTCVGNCFYAQLPPAVTSTGYPLIYYFIVRKASGAAKLWPGFEATLSNQPYYTLAFLGGEELG</sequence>
<proteinExistence type="predicted"/>
<evidence type="ECO:0000313" key="2">
    <source>
        <dbReference type="Proteomes" id="UP001596233"/>
    </source>
</evidence>
<comment type="caution">
    <text evidence="1">The sequence shown here is derived from an EMBL/GenBank/DDBJ whole genome shotgun (WGS) entry which is preliminary data.</text>
</comment>
<protein>
    <recommendedName>
        <fullName evidence="3">Glycoside hydrolase family 57 N-terminal domain-containing protein</fullName>
    </recommendedName>
</protein>
<evidence type="ECO:0008006" key="3">
    <source>
        <dbReference type="Google" id="ProtNLM"/>
    </source>
</evidence>
<reference evidence="2" key="1">
    <citation type="journal article" date="2019" name="Int. J. Syst. Evol. Microbiol.">
        <title>The Global Catalogue of Microorganisms (GCM) 10K type strain sequencing project: providing services to taxonomists for standard genome sequencing and annotation.</title>
        <authorList>
            <consortium name="The Broad Institute Genomics Platform"/>
            <consortium name="The Broad Institute Genome Sequencing Center for Infectious Disease"/>
            <person name="Wu L."/>
            <person name="Ma J."/>
        </authorList>
    </citation>
    <scope>NUCLEOTIDE SEQUENCE [LARGE SCALE GENOMIC DNA]</scope>
    <source>
        <strain evidence="2">PCU 280</strain>
    </source>
</reference>
<organism evidence="1 2">
    <name type="scientific">Paenibacillus septentrionalis</name>
    <dbReference type="NCBI Taxonomy" id="429342"/>
    <lineage>
        <taxon>Bacteria</taxon>
        <taxon>Bacillati</taxon>
        <taxon>Bacillota</taxon>
        <taxon>Bacilli</taxon>
        <taxon>Bacillales</taxon>
        <taxon>Paenibacillaceae</taxon>
        <taxon>Paenibacillus</taxon>
    </lineage>
</organism>
<evidence type="ECO:0000313" key="1">
    <source>
        <dbReference type="EMBL" id="MFC6334372.1"/>
    </source>
</evidence>